<dbReference type="GO" id="GO:0006526">
    <property type="term" value="P:L-arginine biosynthetic process"/>
    <property type="evidence" value="ECO:0007669"/>
    <property type="project" value="TreeGrafter"/>
</dbReference>
<comment type="cofactor">
    <cofactor evidence="1">
        <name>Zn(2+)</name>
        <dbReference type="ChEBI" id="CHEBI:29105"/>
    </cofactor>
</comment>
<dbReference type="InterPro" id="IPR002933">
    <property type="entry name" value="Peptidase_M20"/>
</dbReference>
<keyword evidence="6" id="KW-0862">Zinc</keyword>
<dbReference type="Pfam" id="PF07687">
    <property type="entry name" value="M20_dimer"/>
    <property type="match status" value="1"/>
</dbReference>
<evidence type="ECO:0000259" key="9">
    <source>
        <dbReference type="Pfam" id="PF07687"/>
    </source>
</evidence>
<evidence type="ECO:0000256" key="3">
    <source>
        <dbReference type="ARBA" id="ARBA00022670"/>
    </source>
</evidence>
<name>A0A9D1I4K9_9FIRM</name>
<dbReference type="CDD" id="cd03888">
    <property type="entry name" value="M20_PepV"/>
    <property type="match status" value="1"/>
</dbReference>
<evidence type="ECO:0000256" key="8">
    <source>
        <dbReference type="ARBA" id="ARBA00023049"/>
    </source>
</evidence>
<evidence type="ECO:0000256" key="7">
    <source>
        <dbReference type="ARBA" id="ARBA00022997"/>
    </source>
</evidence>
<keyword evidence="8" id="KW-0482">Metalloprotease</keyword>
<keyword evidence="5" id="KW-0378">Hydrolase</keyword>
<comment type="similarity">
    <text evidence="2">Belongs to the peptidase M20A family.</text>
</comment>
<evidence type="ECO:0000256" key="5">
    <source>
        <dbReference type="ARBA" id="ARBA00022801"/>
    </source>
</evidence>
<reference evidence="10" key="2">
    <citation type="journal article" date="2021" name="PeerJ">
        <title>Extensive microbial diversity within the chicken gut microbiome revealed by metagenomics and culture.</title>
        <authorList>
            <person name="Gilroy R."/>
            <person name="Ravi A."/>
            <person name="Getino M."/>
            <person name="Pursley I."/>
            <person name="Horton D.L."/>
            <person name="Alikhan N.F."/>
            <person name="Baker D."/>
            <person name="Gharbi K."/>
            <person name="Hall N."/>
            <person name="Watson M."/>
            <person name="Adriaenssens E.M."/>
            <person name="Foster-Nyarko E."/>
            <person name="Jarju S."/>
            <person name="Secka A."/>
            <person name="Antonio M."/>
            <person name="Oren A."/>
            <person name="Chaudhuri R.R."/>
            <person name="La Ragione R."/>
            <person name="Hildebrand F."/>
            <person name="Pallen M.J."/>
        </authorList>
    </citation>
    <scope>NUCLEOTIDE SEQUENCE</scope>
    <source>
        <strain evidence="10">11300</strain>
    </source>
</reference>
<gene>
    <name evidence="10" type="primary">pepV</name>
    <name evidence="10" type="ORF">IAD16_07855</name>
</gene>
<dbReference type="Pfam" id="PF01546">
    <property type="entry name" value="Peptidase_M20"/>
    <property type="match status" value="1"/>
</dbReference>
<proteinExistence type="inferred from homology"/>
<feature type="domain" description="Peptidase M20 dimerisation" evidence="9">
    <location>
        <begin position="263"/>
        <end position="296"/>
    </location>
</feature>
<evidence type="ECO:0000256" key="4">
    <source>
        <dbReference type="ARBA" id="ARBA00022723"/>
    </source>
</evidence>
<dbReference type="Gene3D" id="3.40.630.10">
    <property type="entry name" value="Zn peptidases"/>
    <property type="match status" value="1"/>
</dbReference>
<protein>
    <submittedName>
        <fullName evidence="10">Dipeptidase PepV</fullName>
    </submittedName>
</protein>
<dbReference type="GO" id="GO:0016805">
    <property type="term" value="F:dipeptidase activity"/>
    <property type="evidence" value="ECO:0007669"/>
    <property type="project" value="UniProtKB-KW"/>
</dbReference>
<dbReference type="NCBIfam" id="TIGR01887">
    <property type="entry name" value="dipeptidaselike"/>
    <property type="match status" value="1"/>
</dbReference>
<dbReference type="Gene3D" id="3.30.70.360">
    <property type="match status" value="2"/>
</dbReference>
<dbReference type="GO" id="GO:0008777">
    <property type="term" value="F:acetylornithine deacetylase activity"/>
    <property type="evidence" value="ECO:0007669"/>
    <property type="project" value="TreeGrafter"/>
</dbReference>
<evidence type="ECO:0000256" key="2">
    <source>
        <dbReference type="ARBA" id="ARBA00006247"/>
    </source>
</evidence>
<evidence type="ECO:0000256" key="1">
    <source>
        <dbReference type="ARBA" id="ARBA00001947"/>
    </source>
</evidence>
<evidence type="ECO:0000313" key="11">
    <source>
        <dbReference type="Proteomes" id="UP000824091"/>
    </source>
</evidence>
<reference evidence="10" key="1">
    <citation type="submission" date="2020-10" db="EMBL/GenBank/DDBJ databases">
        <authorList>
            <person name="Gilroy R."/>
        </authorList>
    </citation>
    <scope>NUCLEOTIDE SEQUENCE</scope>
    <source>
        <strain evidence="10">11300</strain>
    </source>
</reference>
<dbReference type="SUPFAM" id="SSF53187">
    <property type="entry name" value="Zn-dependent exopeptidases"/>
    <property type="match status" value="1"/>
</dbReference>
<keyword evidence="3" id="KW-0645">Protease</keyword>
<comment type="caution">
    <text evidence="10">The sequence shown here is derived from an EMBL/GenBank/DDBJ whole genome shotgun (WGS) entry which is preliminary data.</text>
</comment>
<dbReference type="EMBL" id="DVMO01000116">
    <property type="protein sequence ID" value="HIU28276.1"/>
    <property type="molecule type" value="Genomic_DNA"/>
</dbReference>
<accession>A0A9D1I4K9</accession>
<dbReference type="InterPro" id="IPR036264">
    <property type="entry name" value="Bact_exopeptidase_dim_dom"/>
</dbReference>
<evidence type="ECO:0000256" key="6">
    <source>
        <dbReference type="ARBA" id="ARBA00022833"/>
    </source>
</evidence>
<dbReference type="PANTHER" id="PTHR43808">
    <property type="entry name" value="ACETYLORNITHINE DEACETYLASE"/>
    <property type="match status" value="1"/>
</dbReference>
<dbReference type="AlphaFoldDB" id="A0A9D1I4K9"/>
<sequence length="478" mass="52441">MEYEKYLEKNRDAMIASLQKVIRINSEEKDQVTDSDGRIYPFGAGVQEALEATLEIGRQLGFEVRNVDNYGGHIDLPGKNGKIMAIIGHLDVVPAGSGWSHEPYGGEIADGKMYGRGTLDDKGPVISCLYAMKALKDAGFVPEPTVRLILGLDEESGWKGIKYYFEKEKRPDYGFTPDADFPLINGEKGLMIFGLAKKFGKFSAEGLTLRSLKGGNAPNSVADFCRVVVNNTKGDGYQGVKEAVARYREETGHKINCRGAGKAMEITVSGISAHGAAPEKGLNAISVMMDFLGRLTFVNEDQNDFIEFYNKYIGFCLKGENLGIDFRDDISGNLVFNVGMAEIDGEMGSLTINIRYPVSGSAQQVYDAMEPVLSDYNIGLVKAEDKEPIYIDADSPIVKTLMSVYRENTGDEKSQPLVIGGGTYARATPGVIAFGALFPGDEDLMHQKDECISLERLDLMTKIYTEAIYKLASEDYNI</sequence>
<dbReference type="PANTHER" id="PTHR43808:SF31">
    <property type="entry name" value="N-ACETYL-L-CITRULLINE DEACETYLASE"/>
    <property type="match status" value="1"/>
</dbReference>
<dbReference type="InterPro" id="IPR050072">
    <property type="entry name" value="Peptidase_M20A"/>
</dbReference>
<dbReference type="InterPro" id="IPR010964">
    <property type="entry name" value="M20A_pepV-rel"/>
</dbReference>
<keyword evidence="4" id="KW-0479">Metal-binding</keyword>
<dbReference type="NCBIfam" id="NF005591">
    <property type="entry name" value="PRK07318.1"/>
    <property type="match status" value="1"/>
</dbReference>
<dbReference type="GO" id="GO:0008270">
    <property type="term" value="F:zinc ion binding"/>
    <property type="evidence" value="ECO:0007669"/>
    <property type="project" value="InterPro"/>
</dbReference>
<organism evidence="10 11">
    <name type="scientific">Candidatus Fimisoma avicola</name>
    <dbReference type="NCBI Taxonomy" id="2840826"/>
    <lineage>
        <taxon>Bacteria</taxon>
        <taxon>Bacillati</taxon>
        <taxon>Bacillota</taxon>
        <taxon>Clostridia</taxon>
        <taxon>Eubacteriales</taxon>
        <taxon>Candidatus Fimisoma</taxon>
    </lineage>
</organism>
<evidence type="ECO:0000313" key="10">
    <source>
        <dbReference type="EMBL" id="HIU28276.1"/>
    </source>
</evidence>
<keyword evidence="7" id="KW-0224">Dipeptidase</keyword>
<dbReference type="GO" id="GO:0006508">
    <property type="term" value="P:proteolysis"/>
    <property type="evidence" value="ECO:0007669"/>
    <property type="project" value="UniProtKB-KW"/>
</dbReference>
<dbReference type="GO" id="GO:0008237">
    <property type="term" value="F:metallopeptidase activity"/>
    <property type="evidence" value="ECO:0007669"/>
    <property type="project" value="UniProtKB-KW"/>
</dbReference>
<dbReference type="Proteomes" id="UP000824091">
    <property type="component" value="Unassembled WGS sequence"/>
</dbReference>
<dbReference type="InterPro" id="IPR011650">
    <property type="entry name" value="Peptidase_M20_dimer"/>
</dbReference>
<dbReference type="SUPFAM" id="SSF55031">
    <property type="entry name" value="Bacterial exopeptidase dimerisation domain"/>
    <property type="match status" value="1"/>
</dbReference>